<sequence>MLLEVTLICASIVLSIICYKTCIFCNLKYYSIGLKYHGHDIFNARYNKIDLFPKPNRIAIVTGGSRGIGAKIVKQLLQCDMEVIIACRVISAGENIIHQIRESGVTSGRAKVYKLDNSSLESVKKFAKQIKADYDKIHILINNAAVMFSIYKNTENGYEEQWMVNYLSHFLLTSLLLPLLKTGGHPEECSRIVNVTSCAHDLGTINFDYINNFDKEIICRHDSYGQSKLAQTMSTITLQKLFKDKSLNILVYSVHPGIVKTDLFKETVLAWNKWLMVGWKTADQGATTVIYAAISKNLEKKGGVYISNCKEMIVPSLALEEKVRKRLFELSLKQTHLENFFQYL</sequence>
<dbReference type="Proteomes" id="UP000005205">
    <property type="component" value="Unassembled WGS sequence"/>
</dbReference>
<organism evidence="2 3">
    <name type="scientific">Atta cephalotes</name>
    <name type="common">Leafcutter ant</name>
    <dbReference type="NCBI Taxonomy" id="12957"/>
    <lineage>
        <taxon>Eukaryota</taxon>
        <taxon>Metazoa</taxon>
        <taxon>Ecdysozoa</taxon>
        <taxon>Arthropoda</taxon>
        <taxon>Hexapoda</taxon>
        <taxon>Insecta</taxon>
        <taxon>Pterygota</taxon>
        <taxon>Neoptera</taxon>
        <taxon>Endopterygota</taxon>
        <taxon>Hymenoptera</taxon>
        <taxon>Apocrita</taxon>
        <taxon>Aculeata</taxon>
        <taxon>Formicoidea</taxon>
        <taxon>Formicidae</taxon>
        <taxon>Myrmicinae</taxon>
        <taxon>Atta</taxon>
    </lineage>
</organism>
<evidence type="ECO:0000256" key="1">
    <source>
        <dbReference type="ARBA" id="ARBA00023002"/>
    </source>
</evidence>
<dbReference type="STRING" id="12957.A0A158P1V9"/>
<reference evidence="2" key="2">
    <citation type="submission" date="2016-04" db="UniProtKB">
        <authorList>
            <consortium name="EnsemblMetazoa"/>
        </authorList>
    </citation>
    <scope>IDENTIFICATION</scope>
</reference>
<name>A0A158P1V9_ATTCE</name>
<dbReference type="EMBL" id="ADTU01001111">
    <property type="status" value="NOT_ANNOTATED_CDS"/>
    <property type="molecule type" value="Genomic_DNA"/>
</dbReference>
<evidence type="ECO:0000313" key="2">
    <source>
        <dbReference type="EnsemblMetazoa" id="XP_012063767.1"/>
    </source>
</evidence>
<dbReference type="KEGG" id="acep:105627093"/>
<gene>
    <name evidence="2" type="primary">105627093</name>
</gene>
<dbReference type="AlphaFoldDB" id="A0A158P1V9"/>
<keyword evidence="1" id="KW-0560">Oxidoreductase</keyword>
<keyword evidence="3" id="KW-1185">Reference proteome</keyword>
<proteinExistence type="predicted"/>
<accession>A0A158P1V9</accession>
<dbReference type="FunCoup" id="A0A158P1V9">
    <property type="interactions" value="228"/>
</dbReference>
<dbReference type="OrthoDB" id="191139at2759"/>
<dbReference type="Pfam" id="PF00106">
    <property type="entry name" value="adh_short"/>
    <property type="match status" value="1"/>
</dbReference>
<reference evidence="3" key="1">
    <citation type="journal article" date="2011" name="PLoS Genet.">
        <title>The genome sequence of the leaf-cutter ant Atta cephalotes reveals insights into its obligate symbiotic lifestyle.</title>
        <authorList>
            <person name="Suen G."/>
            <person name="Teiling C."/>
            <person name="Li L."/>
            <person name="Holt C."/>
            <person name="Abouheif E."/>
            <person name="Bornberg-Bauer E."/>
            <person name="Bouffard P."/>
            <person name="Caldera E.J."/>
            <person name="Cash E."/>
            <person name="Cavanaugh A."/>
            <person name="Denas O."/>
            <person name="Elhaik E."/>
            <person name="Fave M.J."/>
            <person name="Gadau J."/>
            <person name="Gibson J.D."/>
            <person name="Graur D."/>
            <person name="Grubbs K.J."/>
            <person name="Hagen D.E."/>
            <person name="Harkins T.T."/>
            <person name="Helmkampf M."/>
            <person name="Hu H."/>
            <person name="Johnson B.R."/>
            <person name="Kim J."/>
            <person name="Marsh S.E."/>
            <person name="Moeller J.A."/>
            <person name="Munoz-Torres M.C."/>
            <person name="Murphy M.C."/>
            <person name="Naughton M.C."/>
            <person name="Nigam S."/>
            <person name="Overson R."/>
            <person name="Rajakumar R."/>
            <person name="Reese J.T."/>
            <person name="Scott J.J."/>
            <person name="Smith C.R."/>
            <person name="Tao S."/>
            <person name="Tsutsui N.D."/>
            <person name="Viljakainen L."/>
            <person name="Wissler L."/>
            <person name="Yandell M.D."/>
            <person name="Zimmer F."/>
            <person name="Taylor J."/>
            <person name="Slater S.C."/>
            <person name="Clifton S.W."/>
            <person name="Warren W.C."/>
            <person name="Elsik C.G."/>
            <person name="Smith C.D."/>
            <person name="Weinstock G.M."/>
            <person name="Gerardo N.M."/>
            <person name="Currie C.R."/>
        </authorList>
    </citation>
    <scope>NUCLEOTIDE SEQUENCE [LARGE SCALE GENOMIC DNA]</scope>
</reference>
<dbReference type="GO" id="GO:0016491">
    <property type="term" value="F:oxidoreductase activity"/>
    <property type="evidence" value="ECO:0007669"/>
    <property type="project" value="UniProtKB-KW"/>
</dbReference>
<evidence type="ECO:0000313" key="3">
    <source>
        <dbReference type="Proteomes" id="UP000005205"/>
    </source>
</evidence>
<evidence type="ECO:0008006" key="4">
    <source>
        <dbReference type="Google" id="ProtNLM"/>
    </source>
</evidence>
<dbReference type="InterPro" id="IPR036291">
    <property type="entry name" value="NAD(P)-bd_dom_sf"/>
</dbReference>
<protein>
    <recommendedName>
        <fullName evidence="4">Dehydrogenase/reductase SDR family member on chromosome X</fullName>
    </recommendedName>
</protein>
<dbReference type="InParanoid" id="A0A158P1V9"/>
<dbReference type="eggNOG" id="KOG1208">
    <property type="taxonomic scope" value="Eukaryota"/>
</dbReference>
<dbReference type="PANTHER" id="PTHR43157">
    <property type="entry name" value="PHOSPHATIDYLINOSITOL-GLYCAN BIOSYNTHESIS CLASS F PROTEIN-RELATED"/>
    <property type="match status" value="1"/>
</dbReference>
<dbReference type="Gene3D" id="3.40.50.720">
    <property type="entry name" value="NAD(P)-binding Rossmann-like Domain"/>
    <property type="match status" value="1"/>
</dbReference>
<dbReference type="SUPFAM" id="SSF51735">
    <property type="entry name" value="NAD(P)-binding Rossmann-fold domains"/>
    <property type="match status" value="1"/>
</dbReference>
<dbReference type="PRINTS" id="PR00081">
    <property type="entry name" value="GDHRDH"/>
</dbReference>
<dbReference type="InterPro" id="IPR002347">
    <property type="entry name" value="SDR_fam"/>
</dbReference>
<dbReference type="EnsemblMetazoa" id="XM_012208377.1">
    <property type="protein sequence ID" value="XP_012063767.1"/>
    <property type="gene ID" value="LOC105627093"/>
</dbReference>
<dbReference type="PANTHER" id="PTHR43157:SF31">
    <property type="entry name" value="PHOSPHATIDYLINOSITOL-GLYCAN BIOSYNTHESIS CLASS F PROTEIN"/>
    <property type="match status" value="1"/>
</dbReference>